<feature type="region of interest" description="Disordered" evidence="1">
    <location>
        <begin position="120"/>
        <end position="159"/>
    </location>
</feature>
<protein>
    <submittedName>
        <fullName evidence="2">Uncharacterized protein</fullName>
    </submittedName>
</protein>
<evidence type="ECO:0000256" key="1">
    <source>
        <dbReference type="SAM" id="MobiDB-lite"/>
    </source>
</evidence>
<organism evidence="2 3">
    <name type="scientific">Trichoderma harzianum CBS 226.95</name>
    <dbReference type="NCBI Taxonomy" id="983964"/>
    <lineage>
        <taxon>Eukaryota</taxon>
        <taxon>Fungi</taxon>
        <taxon>Dikarya</taxon>
        <taxon>Ascomycota</taxon>
        <taxon>Pezizomycotina</taxon>
        <taxon>Sordariomycetes</taxon>
        <taxon>Hypocreomycetidae</taxon>
        <taxon>Hypocreales</taxon>
        <taxon>Hypocreaceae</taxon>
        <taxon>Trichoderma</taxon>
    </lineage>
</organism>
<evidence type="ECO:0000313" key="3">
    <source>
        <dbReference type="Proteomes" id="UP000241690"/>
    </source>
</evidence>
<dbReference type="Proteomes" id="UP000241690">
    <property type="component" value="Unassembled WGS sequence"/>
</dbReference>
<dbReference type="RefSeq" id="XP_024777588.1">
    <property type="nucleotide sequence ID" value="XM_024915769.1"/>
</dbReference>
<reference evidence="2 3" key="1">
    <citation type="submission" date="2016-07" db="EMBL/GenBank/DDBJ databases">
        <title>Multiple horizontal gene transfer events from other fungi enriched the ability of initially mycotrophic Trichoderma (Ascomycota) to feed on dead plant biomass.</title>
        <authorList>
            <consortium name="DOE Joint Genome Institute"/>
            <person name="Aerts A."/>
            <person name="Atanasova L."/>
            <person name="Chenthamara K."/>
            <person name="Zhang J."/>
            <person name="Grujic M."/>
            <person name="Henrissat B."/>
            <person name="Kuo A."/>
            <person name="Salamov A."/>
            <person name="Lipzen A."/>
            <person name="Labutti K."/>
            <person name="Barry K."/>
            <person name="Miao Y."/>
            <person name="Rahimi M.J."/>
            <person name="Shen Q."/>
            <person name="Grigoriev I.V."/>
            <person name="Kubicek C.P."/>
            <person name="Druzhinina I.S."/>
        </authorList>
    </citation>
    <scope>NUCLEOTIDE SEQUENCE [LARGE SCALE GENOMIC DNA]</scope>
    <source>
        <strain evidence="2 3">CBS 226.95</strain>
    </source>
</reference>
<accession>A0A2T4ALE4</accession>
<dbReference type="AlphaFoldDB" id="A0A2T4ALE4"/>
<sequence>MSFSALRKISSPQLGRKHLHEASPAAGTLFASAGTSPKSDDEMTWPCLSFANYCHHHHQNLKGCVVVAGSISKGPPTPGTAQLDEYGILSRRKRGNDGLSIGRFVPAIARDASSHTIHGAFPMGNPYDDPAPGPSMRLDGDADRNPPIGIATRPEKAASRTKEDVRIAVQCSAVQENAVLSCTSVASTIGLTHAQPQPYGLIKAGKVHAPKKRAVSHPATHNSPMG</sequence>
<gene>
    <name evidence="2" type="ORF">M431DRAFT_479459</name>
</gene>
<name>A0A2T4ALE4_TRIHA</name>
<dbReference type="GeneID" id="36624338"/>
<proteinExistence type="predicted"/>
<dbReference type="EMBL" id="KZ679677">
    <property type="protein sequence ID" value="PTB57911.1"/>
    <property type="molecule type" value="Genomic_DNA"/>
</dbReference>
<evidence type="ECO:0000313" key="2">
    <source>
        <dbReference type="EMBL" id="PTB57911.1"/>
    </source>
</evidence>
<keyword evidence="3" id="KW-1185">Reference proteome</keyword>